<dbReference type="GO" id="GO:0004020">
    <property type="term" value="F:adenylylsulfate kinase activity"/>
    <property type="evidence" value="ECO:0007669"/>
    <property type="project" value="UniProtKB-UniRule"/>
</dbReference>
<evidence type="ECO:0000256" key="1">
    <source>
        <dbReference type="ARBA" id="ARBA00001823"/>
    </source>
</evidence>
<keyword evidence="5 6" id="KW-0067">ATP-binding</keyword>
<comment type="pathway">
    <text evidence="6">Sulfur metabolism; hydrogen sulfide biosynthesis; sulfite from sulfate: step 2/3.</text>
</comment>
<dbReference type="Proteomes" id="UP001165405">
    <property type="component" value="Unassembled WGS sequence"/>
</dbReference>
<dbReference type="GO" id="GO:0070814">
    <property type="term" value="P:hydrogen sulfide biosynthetic process"/>
    <property type="evidence" value="ECO:0007669"/>
    <property type="project" value="UniProtKB-UniRule"/>
</dbReference>
<keyword evidence="9" id="KW-1185">Reference proteome</keyword>
<dbReference type="PANTHER" id="PTHR42700:SF1">
    <property type="entry name" value="SULFATE ADENYLYLTRANSFERASE"/>
    <property type="match status" value="1"/>
</dbReference>
<evidence type="ECO:0000256" key="5">
    <source>
        <dbReference type="ARBA" id="ARBA00022840"/>
    </source>
</evidence>
<evidence type="ECO:0000313" key="9">
    <source>
        <dbReference type="Proteomes" id="UP001165405"/>
    </source>
</evidence>
<keyword evidence="4 6" id="KW-0547">Nucleotide-binding</keyword>
<accession>A0AA41QBL0</accession>
<dbReference type="PANTHER" id="PTHR42700">
    <property type="entry name" value="SULFATE ADENYLYLTRANSFERASE"/>
    <property type="match status" value="1"/>
</dbReference>
<evidence type="ECO:0000256" key="2">
    <source>
        <dbReference type="ARBA" id="ARBA00012121"/>
    </source>
</evidence>
<dbReference type="SUPFAM" id="SSF52540">
    <property type="entry name" value="P-loop containing nucleoside triphosphate hydrolases"/>
    <property type="match status" value="1"/>
</dbReference>
<dbReference type="GO" id="GO:0004781">
    <property type="term" value="F:sulfate adenylyltransferase (ATP) activity"/>
    <property type="evidence" value="ECO:0007669"/>
    <property type="project" value="TreeGrafter"/>
</dbReference>
<dbReference type="EC" id="2.7.1.25" evidence="2 6"/>
<dbReference type="GO" id="GO:0005737">
    <property type="term" value="C:cytoplasm"/>
    <property type="evidence" value="ECO:0007669"/>
    <property type="project" value="TreeGrafter"/>
</dbReference>
<keyword evidence="6" id="KW-0597">Phosphoprotein</keyword>
<dbReference type="RefSeq" id="WP_236087853.1">
    <property type="nucleotide sequence ID" value="NZ_JAKGSG010000014.1"/>
</dbReference>
<dbReference type="InterPro" id="IPR059117">
    <property type="entry name" value="APS_kinase_dom"/>
</dbReference>
<comment type="caution">
    <text evidence="8">The sequence shown here is derived from an EMBL/GenBank/DDBJ whole genome shotgun (WGS) entry which is preliminary data.</text>
</comment>
<keyword evidence="6 8" id="KW-0418">Kinase</keyword>
<reference evidence="8" key="1">
    <citation type="submission" date="2022-01" db="EMBL/GenBank/DDBJ databases">
        <title>Antribacter sp. nov., isolated from Guizhou of China.</title>
        <authorList>
            <person name="Chengliang C."/>
            <person name="Ya Z."/>
        </authorList>
    </citation>
    <scope>NUCLEOTIDE SEQUENCE</scope>
    <source>
        <strain evidence="8">KLBMP 9083</strain>
    </source>
</reference>
<dbReference type="GO" id="GO:0005524">
    <property type="term" value="F:ATP binding"/>
    <property type="evidence" value="ECO:0007669"/>
    <property type="project" value="UniProtKB-UniRule"/>
</dbReference>
<feature type="binding site" evidence="6">
    <location>
        <begin position="256"/>
        <end position="263"/>
    </location>
    <ligand>
        <name>ATP</name>
        <dbReference type="ChEBI" id="CHEBI:30616"/>
    </ligand>
</feature>
<dbReference type="GO" id="GO:0019379">
    <property type="term" value="P:sulfate assimilation, phosphoadenylyl sulfate reduction by phosphoadenylyl-sulfate reductase (thioredoxin)"/>
    <property type="evidence" value="ECO:0007669"/>
    <property type="project" value="TreeGrafter"/>
</dbReference>
<comment type="catalytic activity">
    <reaction evidence="1 6">
        <text>adenosine 5'-phosphosulfate + ATP = 3'-phosphoadenylyl sulfate + ADP + H(+)</text>
        <dbReference type="Rhea" id="RHEA:24152"/>
        <dbReference type="ChEBI" id="CHEBI:15378"/>
        <dbReference type="ChEBI" id="CHEBI:30616"/>
        <dbReference type="ChEBI" id="CHEBI:58243"/>
        <dbReference type="ChEBI" id="CHEBI:58339"/>
        <dbReference type="ChEBI" id="CHEBI:456216"/>
        <dbReference type="EC" id="2.7.1.25"/>
    </reaction>
</comment>
<dbReference type="CDD" id="cd02027">
    <property type="entry name" value="APSK"/>
    <property type="match status" value="1"/>
</dbReference>
<dbReference type="Gene3D" id="3.40.50.300">
    <property type="entry name" value="P-loop containing nucleotide triphosphate hydrolases"/>
    <property type="match status" value="1"/>
</dbReference>
<dbReference type="NCBIfam" id="TIGR00455">
    <property type="entry name" value="apsK"/>
    <property type="match status" value="1"/>
</dbReference>
<evidence type="ECO:0000256" key="4">
    <source>
        <dbReference type="ARBA" id="ARBA00022741"/>
    </source>
</evidence>
<comment type="caution">
    <text evidence="6">Lacks conserved residue(s) required for the propagation of feature annotation.</text>
</comment>
<dbReference type="InterPro" id="IPR002891">
    <property type="entry name" value="APS"/>
</dbReference>
<sequence length="422" mass="43937">MSTLPAQVLGDDRLDLLELALGGGLEPDRLAAAILPDAGRVTPGEAVAVVLTDQENTPLARLESPGPGGEWSLEELRHLPVGTGRQWDPALRRPARDVRAALADAEDVVALIVNAAPTWVDQTFVARESAEADRTVLLVPVSRRRRNGSEVGPGGLVRSALSLAPSAGTPAEVVVVPWPSSPPPGLTLEDVAQAYGAGRTADVVGQRDEELRALVAGLDDTQAQAVAALYPPASAAEVLRAARGARHRGAVVFFTGFSGSGKSTVARALAEQLEDDGLATTLLDGDAVRQHLSKGLGFDREGRETNIERIGYVASLVARHGGIAIAAPIAPFASSRAHVRALAEETGAVFLLVHVATPLEVCEARDRKGMYAKARAGEIPDFTGISSPYEEPGDADVTIDTSSGTVDEAVAEVRTALDAALG</sequence>
<evidence type="ECO:0000313" key="8">
    <source>
        <dbReference type="EMBL" id="MCF4120142.1"/>
    </source>
</evidence>
<evidence type="ECO:0000256" key="6">
    <source>
        <dbReference type="HAMAP-Rule" id="MF_00065"/>
    </source>
</evidence>
<dbReference type="InterPro" id="IPR050512">
    <property type="entry name" value="Sulf_AdTrans/APS_kinase"/>
</dbReference>
<evidence type="ECO:0000259" key="7">
    <source>
        <dbReference type="Pfam" id="PF01583"/>
    </source>
</evidence>
<comment type="function">
    <text evidence="6">Catalyzes the synthesis of activated sulfate.</text>
</comment>
<protein>
    <recommendedName>
        <fullName evidence="2 6">Adenylyl-sulfate kinase</fullName>
        <ecNumber evidence="2 6">2.7.1.25</ecNumber>
    </recommendedName>
    <alternativeName>
        <fullName evidence="6">APS kinase</fullName>
    </alternativeName>
    <alternativeName>
        <fullName evidence="6">ATP adenosine-5'-phosphosulfate 3'-phosphotransferase</fullName>
    </alternativeName>
    <alternativeName>
        <fullName evidence="6">Adenosine-5'-phosphosulfate kinase</fullName>
    </alternativeName>
</protein>
<proteinExistence type="inferred from homology"/>
<dbReference type="EMBL" id="JAKGSG010000014">
    <property type="protein sequence ID" value="MCF4120142.1"/>
    <property type="molecule type" value="Genomic_DNA"/>
</dbReference>
<dbReference type="GO" id="GO:0010134">
    <property type="term" value="P:sulfate assimilation via adenylyl sulfate reduction"/>
    <property type="evidence" value="ECO:0007669"/>
    <property type="project" value="TreeGrafter"/>
</dbReference>
<name>A0AA41QBL0_9MICO</name>
<feature type="domain" description="APS kinase" evidence="7">
    <location>
        <begin position="248"/>
        <end position="400"/>
    </location>
</feature>
<dbReference type="Pfam" id="PF01583">
    <property type="entry name" value="APS_kinase"/>
    <property type="match status" value="1"/>
</dbReference>
<organism evidence="8 9">
    <name type="scientific">Antribacter soli</name>
    <dbReference type="NCBI Taxonomy" id="2910976"/>
    <lineage>
        <taxon>Bacteria</taxon>
        <taxon>Bacillati</taxon>
        <taxon>Actinomycetota</taxon>
        <taxon>Actinomycetes</taxon>
        <taxon>Micrococcales</taxon>
        <taxon>Promicromonosporaceae</taxon>
        <taxon>Antribacter</taxon>
    </lineage>
</organism>
<dbReference type="AlphaFoldDB" id="A0AA41QBL0"/>
<keyword evidence="3 6" id="KW-0808">Transferase</keyword>
<gene>
    <name evidence="6 8" type="primary">cysC</name>
    <name evidence="8" type="ORF">L1785_04040</name>
</gene>
<dbReference type="NCBIfam" id="NF003013">
    <property type="entry name" value="PRK03846.1"/>
    <property type="match status" value="1"/>
</dbReference>
<evidence type="ECO:0000256" key="3">
    <source>
        <dbReference type="ARBA" id="ARBA00022679"/>
    </source>
</evidence>
<comment type="similarity">
    <text evidence="6">Belongs to the APS kinase family.</text>
</comment>
<dbReference type="HAMAP" id="MF_00065">
    <property type="entry name" value="Adenylyl_sulf_kinase"/>
    <property type="match status" value="1"/>
</dbReference>
<dbReference type="InterPro" id="IPR027417">
    <property type="entry name" value="P-loop_NTPase"/>
</dbReference>